<keyword evidence="3" id="KW-1185">Reference proteome</keyword>
<dbReference type="Pfam" id="PF12937">
    <property type="entry name" value="F-box-like"/>
    <property type="match status" value="1"/>
</dbReference>
<dbReference type="SUPFAM" id="SSF81383">
    <property type="entry name" value="F-box domain"/>
    <property type="match status" value="1"/>
</dbReference>
<dbReference type="AlphaFoldDB" id="A0A1J9Q6S6"/>
<dbReference type="VEuPathDB" id="FungiDB:AJ78_07641"/>
<protein>
    <recommendedName>
        <fullName evidence="1">F-box domain-containing protein</fullName>
    </recommendedName>
</protein>
<dbReference type="EMBL" id="LGRN01000520">
    <property type="protein sequence ID" value="OJD11628.1"/>
    <property type="molecule type" value="Genomic_DNA"/>
</dbReference>
<reference evidence="2 3" key="1">
    <citation type="submission" date="2015-07" db="EMBL/GenBank/DDBJ databases">
        <title>Emmonsia species relationships and genome sequence.</title>
        <authorList>
            <consortium name="The Broad Institute Genomics Platform"/>
            <person name="Cuomo C.A."/>
            <person name="Munoz J.F."/>
            <person name="Imamovic A."/>
            <person name="Priest M.E."/>
            <person name="Young S."/>
            <person name="Clay O.K."/>
            <person name="McEwen J.G."/>
        </authorList>
    </citation>
    <scope>NUCLEOTIDE SEQUENCE [LARGE SCALE GENOMIC DNA]</scope>
    <source>
        <strain evidence="2 3">UAMH 9510</strain>
    </source>
</reference>
<evidence type="ECO:0000313" key="3">
    <source>
        <dbReference type="Proteomes" id="UP000182235"/>
    </source>
</evidence>
<accession>A0A1J9Q6S6</accession>
<sequence>VKMSLDTLATELLLQIFHSCGSIADVLNLSLTCRRLHRIFSASQKLPILANAAEAEFGPLEDIIQLITQNASQPVHVSREAPISLTLIQQSVEVGRVAKKWEEIYPIKKWKVDFENRRVLNARERFVLRRAVYRIWLYSRTFHCQLFPRTSRTLPSVVHERAELLHNWSTNELAEIEDFRLVMREVVQNQICPSNETIQRKFRKRYPENPPEPTHIHLNYSSLAPPSPLSLLKSYAKPAPASSSISGNNHHFRTLISRSNNTTLNSNNVVIAPANKYSTKFRSDLYHEPGTEGWGDQIHHYYVVEDMMKLDPSQVLWLRENAPFKEQVENYVRSMGDWFDNNGETFGQTLEWVMGERGGDYMELHFSIVDGDAGIARAKS</sequence>
<evidence type="ECO:0000259" key="1">
    <source>
        <dbReference type="Pfam" id="PF12937"/>
    </source>
</evidence>
<dbReference type="Proteomes" id="UP000182235">
    <property type="component" value="Unassembled WGS sequence"/>
</dbReference>
<gene>
    <name evidence="2" type="ORF">AJ78_07641</name>
</gene>
<feature type="non-terminal residue" evidence="2">
    <location>
        <position position="1"/>
    </location>
</feature>
<dbReference type="STRING" id="1447872.A0A1J9Q6S6"/>
<dbReference type="OrthoDB" id="1638493at2759"/>
<dbReference type="InterPro" id="IPR036047">
    <property type="entry name" value="F-box-like_dom_sf"/>
</dbReference>
<proteinExistence type="predicted"/>
<comment type="caution">
    <text evidence="2">The sequence shown here is derived from an EMBL/GenBank/DDBJ whole genome shotgun (WGS) entry which is preliminary data.</text>
</comment>
<organism evidence="2 3">
    <name type="scientific">Emergomyces pasteurianus Ep9510</name>
    <dbReference type="NCBI Taxonomy" id="1447872"/>
    <lineage>
        <taxon>Eukaryota</taxon>
        <taxon>Fungi</taxon>
        <taxon>Dikarya</taxon>
        <taxon>Ascomycota</taxon>
        <taxon>Pezizomycotina</taxon>
        <taxon>Eurotiomycetes</taxon>
        <taxon>Eurotiomycetidae</taxon>
        <taxon>Onygenales</taxon>
        <taxon>Ajellomycetaceae</taxon>
        <taxon>Emergomyces</taxon>
    </lineage>
</organism>
<name>A0A1J9Q6S6_9EURO</name>
<dbReference type="InterPro" id="IPR001810">
    <property type="entry name" value="F-box_dom"/>
</dbReference>
<evidence type="ECO:0000313" key="2">
    <source>
        <dbReference type="EMBL" id="OJD11628.1"/>
    </source>
</evidence>
<feature type="domain" description="F-box" evidence="1">
    <location>
        <begin position="10"/>
        <end position="40"/>
    </location>
</feature>